<dbReference type="InterPro" id="IPR000943">
    <property type="entry name" value="RNA_pol_sigma70"/>
</dbReference>
<dbReference type="SUPFAM" id="SSF88946">
    <property type="entry name" value="Sigma2 domain of RNA polymerase sigma factors"/>
    <property type="match status" value="1"/>
</dbReference>
<dbReference type="FunFam" id="1.20.120.1810:FF:000001">
    <property type="entry name" value="RNA polymerase sigma factor RpoH"/>
    <property type="match status" value="1"/>
</dbReference>
<dbReference type="InterPro" id="IPR012759">
    <property type="entry name" value="RNA_pol_sigma_RpoH_proteobac"/>
</dbReference>
<dbReference type="Proteomes" id="UP001333710">
    <property type="component" value="Chromosome"/>
</dbReference>
<dbReference type="GO" id="GO:0016987">
    <property type="term" value="F:sigma factor activity"/>
    <property type="evidence" value="ECO:0007669"/>
    <property type="project" value="UniProtKB-UniRule"/>
</dbReference>
<dbReference type="InterPro" id="IPR013324">
    <property type="entry name" value="RNA_pol_sigma_r3/r4-like"/>
</dbReference>
<accession>A0AA48I6Y1</accession>
<comment type="similarity">
    <text evidence="1">Belongs to the sigma-70 factor family.</text>
</comment>
<keyword evidence="4" id="KW-0346">Stress response</keyword>
<evidence type="ECO:0000256" key="4">
    <source>
        <dbReference type="ARBA" id="ARBA00023016"/>
    </source>
</evidence>
<evidence type="ECO:0000256" key="8">
    <source>
        <dbReference type="NCBIfam" id="TIGR02392"/>
    </source>
</evidence>
<dbReference type="PRINTS" id="PR00046">
    <property type="entry name" value="SIGMA70FCT"/>
</dbReference>
<dbReference type="PANTHER" id="PTHR30376:SF3">
    <property type="entry name" value="RNA POLYMERASE SIGMA FACTOR RPOH"/>
    <property type="match status" value="1"/>
</dbReference>
<keyword evidence="11" id="KW-1185">Reference proteome</keyword>
<keyword evidence="2" id="KW-0963">Cytoplasm</keyword>
<feature type="domain" description="RNA polymerase sigma-70" evidence="9">
    <location>
        <begin position="80"/>
        <end position="93"/>
    </location>
</feature>
<dbReference type="InterPro" id="IPR050813">
    <property type="entry name" value="Sigma-70_Factor"/>
</dbReference>
<gene>
    <name evidence="10" type="primary">rpoH_2</name>
    <name evidence="10" type="ORF">MACH26_25860</name>
</gene>
<dbReference type="KEGG" id="pmaw:MACH26_25860"/>
<protein>
    <recommendedName>
        <fullName evidence="8">RNA polymerase sigma factor RpoH</fullName>
    </recommendedName>
</protein>
<sequence>MDITALTNESKQLSQVSSYQAFVNYARSIPMLDEAQEKELLTRFKVEDDLDAAKQLILSHLRFVVHIANSYRGYGLPMEDIVQEGNVGLMKSVKRFDMSYDVRLASFAVYWIKSEIHDYVLKNWRMVKVATTKATKKLFFGLRKFKSKLAWLTEDEVSNVAKELGVNESEVRMVETNLQLSDVYFENTTGEQNQDEYDPSTITSALLSDASQAPEKVHGEQLAQKAQTAQLSAALKVLDERSRDIIESRWLHHEDAQLKLEDLAQRYGISAERVRQIETAAMAKIKKFLNSSTFTA</sequence>
<keyword evidence="3" id="KW-0805">Transcription regulation</keyword>
<evidence type="ECO:0000313" key="10">
    <source>
        <dbReference type="EMBL" id="BDX07065.1"/>
    </source>
</evidence>
<evidence type="ECO:0000259" key="9">
    <source>
        <dbReference type="PROSITE" id="PS00715"/>
    </source>
</evidence>
<dbReference type="NCBIfam" id="TIGR02392">
    <property type="entry name" value="rpoH_proteo"/>
    <property type="match status" value="1"/>
</dbReference>
<name>A0AA48I6Y1_9ALTE</name>
<dbReference type="CDD" id="cd06171">
    <property type="entry name" value="Sigma70_r4"/>
    <property type="match status" value="1"/>
</dbReference>
<dbReference type="AlphaFoldDB" id="A0AA48I6Y1"/>
<proteinExistence type="inferred from homology"/>
<dbReference type="InterPro" id="IPR036388">
    <property type="entry name" value="WH-like_DNA-bd_sf"/>
</dbReference>
<dbReference type="InterPro" id="IPR014284">
    <property type="entry name" value="RNA_pol_sigma-70_dom"/>
</dbReference>
<dbReference type="NCBIfam" id="NF005143">
    <property type="entry name" value="PRK06596.1"/>
    <property type="match status" value="1"/>
</dbReference>
<keyword evidence="6" id="KW-0238">DNA-binding</keyword>
<dbReference type="SUPFAM" id="SSF88659">
    <property type="entry name" value="Sigma3 and sigma4 domains of RNA polymerase sigma factors"/>
    <property type="match status" value="1"/>
</dbReference>
<dbReference type="PANTHER" id="PTHR30376">
    <property type="entry name" value="SIGMA FACTOR RPOH HEAT SHOCK RELATED"/>
    <property type="match status" value="1"/>
</dbReference>
<dbReference type="EMBL" id="AP027272">
    <property type="protein sequence ID" value="BDX07065.1"/>
    <property type="molecule type" value="Genomic_DNA"/>
</dbReference>
<organism evidence="10 11">
    <name type="scientific">Planctobacterium marinum</name>
    <dbReference type="NCBI Taxonomy" id="1631968"/>
    <lineage>
        <taxon>Bacteria</taxon>
        <taxon>Pseudomonadati</taxon>
        <taxon>Pseudomonadota</taxon>
        <taxon>Gammaproteobacteria</taxon>
        <taxon>Alteromonadales</taxon>
        <taxon>Alteromonadaceae</taxon>
        <taxon>Planctobacterium</taxon>
    </lineage>
</organism>
<dbReference type="Gene3D" id="1.10.10.10">
    <property type="entry name" value="Winged helix-like DNA-binding domain superfamily/Winged helix DNA-binding domain"/>
    <property type="match status" value="1"/>
</dbReference>
<dbReference type="Pfam" id="PF04542">
    <property type="entry name" value="Sigma70_r2"/>
    <property type="match status" value="1"/>
</dbReference>
<evidence type="ECO:0000256" key="6">
    <source>
        <dbReference type="ARBA" id="ARBA00023125"/>
    </source>
</evidence>
<evidence type="ECO:0000313" key="11">
    <source>
        <dbReference type="Proteomes" id="UP001333710"/>
    </source>
</evidence>
<evidence type="ECO:0000256" key="1">
    <source>
        <dbReference type="ARBA" id="ARBA00007788"/>
    </source>
</evidence>
<dbReference type="Gene3D" id="1.20.120.1810">
    <property type="match status" value="1"/>
</dbReference>
<dbReference type="Pfam" id="PF04545">
    <property type="entry name" value="Sigma70_r4"/>
    <property type="match status" value="1"/>
</dbReference>
<evidence type="ECO:0000256" key="7">
    <source>
        <dbReference type="ARBA" id="ARBA00023163"/>
    </source>
</evidence>
<dbReference type="InterPro" id="IPR007627">
    <property type="entry name" value="RNA_pol_sigma70_r2"/>
</dbReference>
<reference evidence="10" key="1">
    <citation type="submission" date="2023-01" db="EMBL/GenBank/DDBJ databases">
        <title>Complete genome sequence of Planctobacterium marinum strain Dej080120_11.</title>
        <authorList>
            <person name="Ueki S."/>
            <person name="Maruyama F."/>
        </authorList>
    </citation>
    <scope>NUCLEOTIDE SEQUENCE</scope>
    <source>
        <strain evidence="10">Dej080120_11</strain>
    </source>
</reference>
<dbReference type="InterPro" id="IPR007630">
    <property type="entry name" value="RNA_pol_sigma70_r4"/>
</dbReference>
<evidence type="ECO:0000256" key="2">
    <source>
        <dbReference type="ARBA" id="ARBA00022490"/>
    </source>
</evidence>
<evidence type="ECO:0000256" key="3">
    <source>
        <dbReference type="ARBA" id="ARBA00023015"/>
    </source>
</evidence>
<dbReference type="GO" id="GO:0006352">
    <property type="term" value="P:DNA-templated transcription initiation"/>
    <property type="evidence" value="ECO:0007669"/>
    <property type="project" value="UniProtKB-UniRule"/>
</dbReference>
<keyword evidence="7" id="KW-0804">Transcription</keyword>
<dbReference type="PROSITE" id="PS00715">
    <property type="entry name" value="SIGMA70_1"/>
    <property type="match status" value="1"/>
</dbReference>
<evidence type="ECO:0000256" key="5">
    <source>
        <dbReference type="ARBA" id="ARBA00023082"/>
    </source>
</evidence>
<dbReference type="NCBIfam" id="TIGR02937">
    <property type="entry name" value="sigma70-ECF"/>
    <property type="match status" value="1"/>
</dbReference>
<keyword evidence="5" id="KW-0731">Sigma factor</keyword>
<dbReference type="GO" id="GO:0003677">
    <property type="term" value="F:DNA binding"/>
    <property type="evidence" value="ECO:0007669"/>
    <property type="project" value="UniProtKB-KW"/>
</dbReference>
<dbReference type="InterPro" id="IPR013325">
    <property type="entry name" value="RNA_pol_sigma_r2"/>
</dbReference>
<dbReference type="RefSeq" id="WP_338293056.1">
    <property type="nucleotide sequence ID" value="NZ_AP027272.1"/>
</dbReference>